<dbReference type="PROSITE" id="PS50866">
    <property type="entry name" value="GOLD"/>
    <property type="match status" value="1"/>
</dbReference>
<dbReference type="InterPro" id="IPR009038">
    <property type="entry name" value="GOLD_dom"/>
</dbReference>
<organism evidence="2 3">
    <name type="scientific">Penicillium digitatum (strain Pd1 / CECT 20795)</name>
    <name type="common">Green mold</name>
    <dbReference type="NCBI Taxonomy" id="1170230"/>
    <lineage>
        <taxon>Eukaryota</taxon>
        <taxon>Fungi</taxon>
        <taxon>Dikarya</taxon>
        <taxon>Ascomycota</taxon>
        <taxon>Pezizomycotina</taxon>
        <taxon>Eurotiomycetes</taxon>
        <taxon>Eurotiomycetidae</taxon>
        <taxon>Eurotiales</taxon>
        <taxon>Aspergillaceae</taxon>
        <taxon>Penicillium</taxon>
    </lineage>
</organism>
<dbReference type="AlphaFoldDB" id="K9G1W4"/>
<evidence type="ECO:0000313" key="3">
    <source>
        <dbReference type="Proteomes" id="UP000009886"/>
    </source>
</evidence>
<name>K9G1W4_PEND1</name>
<gene>
    <name evidence="2" type="ORF">PDIP_40790</name>
</gene>
<dbReference type="VEuPathDB" id="FungiDB:PDIP_40790"/>
<dbReference type="Proteomes" id="UP000009886">
    <property type="component" value="Unassembled WGS sequence"/>
</dbReference>
<dbReference type="EMBL" id="AKCU01000280">
    <property type="protein sequence ID" value="EKV15319.1"/>
    <property type="molecule type" value="Genomic_DNA"/>
</dbReference>
<evidence type="ECO:0000313" key="2">
    <source>
        <dbReference type="EMBL" id="EKV15319.1"/>
    </source>
</evidence>
<protein>
    <recommendedName>
        <fullName evidence="1">GOLD domain-containing protein</fullName>
    </recommendedName>
</protein>
<reference evidence="3" key="1">
    <citation type="journal article" date="2012" name="BMC Genomics">
        <title>Genome sequence of the necrotrophic fungus Penicillium digitatum, the main postharvest pathogen of citrus.</title>
        <authorList>
            <person name="Marcet-Houben M."/>
            <person name="Ballester A.-R."/>
            <person name="de la Fuente B."/>
            <person name="Harries E."/>
            <person name="Marcos J.F."/>
            <person name="Gonzalez-Candelas L."/>
            <person name="Gabaldon T."/>
        </authorList>
    </citation>
    <scope>NUCLEOTIDE SEQUENCE [LARGE SCALE GENOMIC DNA]</scope>
    <source>
        <strain evidence="3">Pd1 / CECT 20795</strain>
    </source>
</reference>
<dbReference type="OrthoDB" id="4240420at2759"/>
<dbReference type="KEGG" id="pdp:PDIP_40790"/>
<evidence type="ECO:0000259" key="1">
    <source>
        <dbReference type="PROSITE" id="PS50866"/>
    </source>
</evidence>
<dbReference type="HOGENOM" id="CLU_1993382_0_0_1"/>
<sequence length="125" mass="14552">MNGKVSWFCVSCHDSDSHRMKIKFIAHEPGSYLVCFWSYLLPAKRRININTLCASCLEETNLLSSKKQRAFISKRKDQIMFERNVSWAKQEWDFWVTCRECGRINDSLQQNEGLYVHLVGGVSIS</sequence>
<feature type="domain" description="GOLD" evidence="1">
    <location>
        <begin position="1"/>
        <end position="85"/>
    </location>
</feature>
<accession>K9G1W4</accession>
<proteinExistence type="predicted"/>
<comment type="caution">
    <text evidence="2">The sequence shown here is derived from an EMBL/GenBank/DDBJ whole genome shotgun (WGS) entry which is preliminary data.</text>
</comment>